<evidence type="ECO:0000313" key="3">
    <source>
        <dbReference type="EMBL" id="KAF2682026.1"/>
    </source>
</evidence>
<gene>
    <name evidence="3" type="ORF">K458DRAFT_71224</name>
</gene>
<dbReference type="GO" id="GO:0004672">
    <property type="term" value="F:protein kinase activity"/>
    <property type="evidence" value="ECO:0007669"/>
    <property type="project" value="InterPro"/>
</dbReference>
<keyword evidence="4" id="KW-1185">Reference proteome</keyword>
<feature type="region of interest" description="Disordered" evidence="1">
    <location>
        <begin position="1"/>
        <end position="34"/>
    </location>
</feature>
<dbReference type="InterPro" id="IPR008271">
    <property type="entry name" value="Ser/Thr_kinase_AS"/>
</dbReference>
<dbReference type="SUPFAM" id="SSF56112">
    <property type="entry name" value="Protein kinase-like (PK-like)"/>
    <property type="match status" value="1"/>
</dbReference>
<evidence type="ECO:0000313" key="4">
    <source>
        <dbReference type="Proteomes" id="UP000799291"/>
    </source>
</evidence>
<dbReference type="Pfam" id="PF00069">
    <property type="entry name" value="Pkinase"/>
    <property type="match status" value="1"/>
</dbReference>
<dbReference type="Gene3D" id="3.30.200.20">
    <property type="entry name" value="Phosphorylase Kinase, domain 1"/>
    <property type="match status" value="1"/>
</dbReference>
<dbReference type="PANTHER" id="PTHR23257">
    <property type="entry name" value="SERINE-THREONINE PROTEIN KINASE"/>
    <property type="match status" value="1"/>
</dbReference>
<name>A0A6G1IUU9_9PLEO</name>
<dbReference type="GO" id="GO:0005524">
    <property type="term" value="F:ATP binding"/>
    <property type="evidence" value="ECO:0007669"/>
    <property type="project" value="InterPro"/>
</dbReference>
<dbReference type="PROSITE" id="PS50011">
    <property type="entry name" value="PROTEIN_KINASE_DOM"/>
    <property type="match status" value="1"/>
</dbReference>
<dbReference type="AlphaFoldDB" id="A0A6G1IUU9"/>
<organism evidence="3 4">
    <name type="scientific">Lentithecium fluviatile CBS 122367</name>
    <dbReference type="NCBI Taxonomy" id="1168545"/>
    <lineage>
        <taxon>Eukaryota</taxon>
        <taxon>Fungi</taxon>
        <taxon>Dikarya</taxon>
        <taxon>Ascomycota</taxon>
        <taxon>Pezizomycotina</taxon>
        <taxon>Dothideomycetes</taxon>
        <taxon>Pleosporomycetidae</taxon>
        <taxon>Pleosporales</taxon>
        <taxon>Massarineae</taxon>
        <taxon>Lentitheciaceae</taxon>
        <taxon>Lentithecium</taxon>
    </lineage>
</organism>
<evidence type="ECO:0000259" key="2">
    <source>
        <dbReference type="PROSITE" id="PS50011"/>
    </source>
</evidence>
<dbReference type="InterPro" id="IPR000719">
    <property type="entry name" value="Prot_kinase_dom"/>
</dbReference>
<dbReference type="InterPro" id="IPR011009">
    <property type="entry name" value="Kinase-like_dom_sf"/>
</dbReference>
<protein>
    <submittedName>
        <fullName evidence="3">Kinase-like protein</fullName>
    </submittedName>
</protein>
<dbReference type="PROSITE" id="PS00108">
    <property type="entry name" value="PROTEIN_KINASE_ST"/>
    <property type="match status" value="1"/>
</dbReference>
<keyword evidence="3" id="KW-0418">Kinase</keyword>
<accession>A0A6G1IUU9</accession>
<evidence type="ECO:0000256" key="1">
    <source>
        <dbReference type="SAM" id="MobiDB-lite"/>
    </source>
</evidence>
<dbReference type="EMBL" id="MU005588">
    <property type="protein sequence ID" value="KAF2682026.1"/>
    <property type="molecule type" value="Genomic_DNA"/>
</dbReference>
<keyword evidence="3" id="KW-0808">Transferase</keyword>
<reference evidence="3" key="1">
    <citation type="journal article" date="2020" name="Stud. Mycol.">
        <title>101 Dothideomycetes genomes: a test case for predicting lifestyles and emergence of pathogens.</title>
        <authorList>
            <person name="Haridas S."/>
            <person name="Albert R."/>
            <person name="Binder M."/>
            <person name="Bloem J."/>
            <person name="Labutti K."/>
            <person name="Salamov A."/>
            <person name="Andreopoulos B."/>
            <person name="Baker S."/>
            <person name="Barry K."/>
            <person name="Bills G."/>
            <person name="Bluhm B."/>
            <person name="Cannon C."/>
            <person name="Castanera R."/>
            <person name="Culley D."/>
            <person name="Daum C."/>
            <person name="Ezra D."/>
            <person name="Gonzalez J."/>
            <person name="Henrissat B."/>
            <person name="Kuo A."/>
            <person name="Liang C."/>
            <person name="Lipzen A."/>
            <person name="Lutzoni F."/>
            <person name="Magnuson J."/>
            <person name="Mondo S."/>
            <person name="Nolan M."/>
            <person name="Ohm R."/>
            <person name="Pangilinan J."/>
            <person name="Park H.-J."/>
            <person name="Ramirez L."/>
            <person name="Alfaro M."/>
            <person name="Sun H."/>
            <person name="Tritt A."/>
            <person name="Yoshinaga Y."/>
            <person name="Zwiers L.-H."/>
            <person name="Turgeon B."/>
            <person name="Goodwin S."/>
            <person name="Spatafora J."/>
            <person name="Crous P."/>
            <person name="Grigoriev I."/>
        </authorList>
    </citation>
    <scope>NUCLEOTIDE SEQUENCE</scope>
    <source>
        <strain evidence="3">CBS 122367</strain>
    </source>
</reference>
<proteinExistence type="predicted"/>
<dbReference type="InterPro" id="IPR050167">
    <property type="entry name" value="Ser_Thr_protein_kinase"/>
</dbReference>
<sequence>MASSYPTDYETRDRGYCTQSTQGEAPTANDAQGKAPTRFEKAHEVYEVVQRFLQPLPLVQLLGQIQKSGLKVLRKDMGDIGQQIGKGAFSDVYRYGGFQEKSWFNDTYPGYAYLGRRASPGLVALKRIIEKADDDGLRLYLSISNEIRTLSIESLKDHKNITELYRVVWEDRSDDGAAWPTLVVEYCPASLSQLLFRYEGALAKKALDLPIKGDILEGILNGIEALHLEGIVHGDVKTDNVLVVYEGTPAKIIPKLSDFGNSVLIKDNEFVNIGGTKRWMAPELYPKETYRGRISASFADMTDLYSYGLLVWVVVKDGVDRLGELASRIRLPCPYEARLRELKNRKDVAAVAAADAADILESDPPLAKRFSNMLNALLLPLPAERADRWKRGCGRTR</sequence>
<dbReference type="OrthoDB" id="626167at2759"/>
<dbReference type="SMART" id="SM00220">
    <property type="entry name" value="S_TKc"/>
    <property type="match status" value="1"/>
</dbReference>
<feature type="domain" description="Protein kinase" evidence="2">
    <location>
        <begin position="78"/>
        <end position="397"/>
    </location>
</feature>
<dbReference type="Gene3D" id="1.10.510.10">
    <property type="entry name" value="Transferase(Phosphotransferase) domain 1"/>
    <property type="match status" value="1"/>
</dbReference>
<dbReference type="Proteomes" id="UP000799291">
    <property type="component" value="Unassembled WGS sequence"/>
</dbReference>